<dbReference type="EMBL" id="JAPWDS010000002">
    <property type="protein sequence ID" value="KAJ5512407.1"/>
    <property type="molecule type" value="Genomic_DNA"/>
</dbReference>
<dbReference type="AlphaFoldDB" id="A0A9W9XYB4"/>
<accession>A0A9W9XYB4</accession>
<keyword evidence="2" id="KW-1185">Reference proteome</keyword>
<dbReference type="OrthoDB" id="10055769at2759"/>
<evidence type="ECO:0000313" key="1">
    <source>
        <dbReference type="EMBL" id="KAJ5512407.1"/>
    </source>
</evidence>
<organism evidence="1 2">
    <name type="scientific">Penicillium fimorum</name>
    <dbReference type="NCBI Taxonomy" id="1882269"/>
    <lineage>
        <taxon>Eukaryota</taxon>
        <taxon>Fungi</taxon>
        <taxon>Dikarya</taxon>
        <taxon>Ascomycota</taxon>
        <taxon>Pezizomycotina</taxon>
        <taxon>Eurotiomycetes</taxon>
        <taxon>Eurotiomycetidae</taxon>
        <taxon>Eurotiales</taxon>
        <taxon>Aspergillaceae</taxon>
        <taxon>Penicillium</taxon>
    </lineage>
</organism>
<proteinExistence type="predicted"/>
<protein>
    <submittedName>
        <fullName evidence="1">Uncharacterized protein</fullName>
    </submittedName>
</protein>
<gene>
    <name evidence="1" type="ORF">N7463_001959</name>
</gene>
<evidence type="ECO:0000313" key="2">
    <source>
        <dbReference type="Proteomes" id="UP001149954"/>
    </source>
</evidence>
<sequence length="251" mass="28152">MSQSTLRKQKSWPVSWAILWTVGKVEFICQSNPGKNTARPSALGKVRFLRTQTSELLSGLNEAFSENYILNQLDDDLIRPWSKAEEAPKSNSEHTQELKDTLAEVRKSIEELYKRLDQGHPASTGDEFSAISRKAAESAGALAPPSAGSHPLVHTWQNSRNEWQRLVASYAYRRCLNSRFILHASGETLCEIKASVSPSCLVPNEVIACYRVNQKMVAHLTANEFLADEVDDVDEYEEYEDGEAIEAMLSF</sequence>
<reference evidence="1" key="2">
    <citation type="journal article" date="2023" name="IMA Fungus">
        <title>Comparative genomic study of the Penicillium genus elucidates a diverse pangenome and 15 lateral gene transfer events.</title>
        <authorList>
            <person name="Petersen C."/>
            <person name="Sorensen T."/>
            <person name="Nielsen M.R."/>
            <person name="Sondergaard T.E."/>
            <person name="Sorensen J.L."/>
            <person name="Fitzpatrick D.A."/>
            <person name="Frisvad J.C."/>
            <person name="Nielsen K.L."/>
        </authorList>
    </citation>
    <scope>NUCLEOTIDE SEQUENCE</scope>
    <source>
        <strain evidence="1">IBT 29495</strain>
    </source>
</reference>
<comment type="caution">
    <text evidence="1">The sequence shown here is derived from an EMBL/GenBank/DDBJ whole genome shotgun (WGS) entry which is preliminary data.</text>
</comment>
<dbReference type="Proteomes" id="UP001149954">
    <property type="component" value="Unassembled WGS sequence"/>
</dbReference>
<reference evidence="1" key="1">
    <citation type="submission" date="2022-12" db="EMBL/GenBank/DDBJ databases">
        <authorList>
            <person name="Petersen C."/>
        </authorList>
    </citation>
    <scope>NUCLEOTIDE SEQUENCE</scope>
    <source>
        <strain evidence="1">IBT 29495</strain>
    </source>
</reference>
<name>A0A9W9XYB4_9EURO</name>